<feature type="compositionally biased region" description="Polar residues" evidence="1">
    <location>
        <begin position="333"/>
        <end position="352"/>
    </location>
</feature>
<evidence type="ECO:0000313" key="2">
    <source>
        <dbReference type="EMBL" id="KAH8033060.1"/>
    </source>
</evidence>
<evidence type="ECO:0000256" key="1">
    <source>
        <dbReference type="SAM" id="MobiDB-lite"/>
    </source>
</evidence>
<feature type="region of interest" description="Disordered" evidence="1">
    <location>
        <begin position="289"/>
        <end position="352"/>
    </location>
</feature>
<protein>
    <submittedName>
        <fullName evidence="2">Uncharacterized protein</fullName>
    </submittedName>
</protein>
<sequence length="352" mass="40109">MGLSSRLLKKLRDYGKKAELLLSGFYLKTSFCFSGDSFLDDGDGTTRSDALKHDHKKSRRSVADQRRKCTSAPTKLTEIERMRMELGLDEACNKPADDAQPEPVCEDRRVAPTIIFNDPTKRKAKKRQLEEKNTCNEMPQEVNEISFKKARHDVLKFGIKGLDKPKQEEAKISLAVQLGAKPPKNRYLNYKELVNDRKEKKVKEREERIMNAKMGLKPKRQGNLRQSEVWGHELRASETIEEDDVRNRGTRWCETRWDETEKVGEEDRQTWLAIKEQGRRSRDLLGSGLKVAAGSQPGPNQQLKQLWPNQPSAHLEPNQPFDHLGPGVVETSPGPSRQASHVSTTVSFSQHS</sequence>
<reference evidence="2" key="1">
    <citation type="journal article" date="2020" name="Cell">
        <title>Large-Scale Comparative Analyses of Tick Genomes Elucidate Their Genetic Diversity and Vector Capacities.</title>
        <authorList>
            <consortium name="Tick Genome and Microbiome Consortium (TIGMIC)"/>
            <person name="Jia N."/>
            <person name="Wang J."/>
            <person name="Shi W."/>
            <person name="Du L."/>
            <person name="Sun Y."/>
            <person name="Zhan W."/>
            <person name="Jiang J.F."/>
            <person name="Wang Q."/>
            <person name="Zhang B."/>
            <person name="Ji P."/>
            <person name="Bell-Sakyi L."/>
            <person name="Cui X.M."/>
            <person name="Yuan T.T."/>
            <person name="Jiang B.G."/>
            <person name="Yang W.F."/>
            <person name="Lam T.T."/>
            <person name="Chang Q.C."/>
            <person name="Ding S.J."/>
            <person name="Wang X.J."/>
            <person name="Zhu J.G."/>
            <person name="Ruan X.D."/>
            <person name="Zhao L."/>
            <person name="Wei J.T."/>
            <person name="Ye R.Z."/>
            <person name="Que T.C."/>
            <person name="Du C.H."/>
            <person name="Zhou Y.H."/>
            <person name="Cheng J.X."/>
            <person name="Dai P.F."/>
            <person name="Guo W.B."/>
            <person name="Han X.H."/>
            <person name="Huang E.J."/>
            <person name="Li L.F."/>
            <person name="Wei W."/>
            <person name="Gao Y.C."/>
            <person name="Liu J.Z."/>
            <person name="Shao H.Z."/>
            <person name="Wang X."/>
            <person name="Wang C.C."/>
            <person name="Yang T.C."/>
            <person name="Huo Q.B."/>
            <person name="Li W."/>
            <person name="Chen H.Y."/>
            <person name="Chen S.E."/>
            <person name="Zhou L.G."/>
            <person name="Ni X.B."/>
            <person name="Tian J.H."/>
            <person name="Sheng Y."/>
            <person name="Liu T."/>
            <person name="Pan Y.S."/>
            <person name="Xia L.Y."/>
            <person name="Li J."/>
            <person name="Zhao F."/>
            <person name="Cao W.C."/>
        </authorList>
    </citation>
    <scope>NUCLEOTIDE SEQUENCE</scope>
    <source>
        <strain evidence="2">Rmic-2018</strain>
    </source>
</reference>
<keyword evidence="3" id="KW-1185">Reference proteome</keyword>
<dbReference type="Pfam" id="PF15375">
    <property type="entry name" value="FSAF1"/>
    <property type="match status" value="1"/>
</dbReference>
<proteinExistence type="predicted"/>
<dbReference type="VEuPathDB" id="VectorBase:LOC119161299"/>
<comment type="caution">
    <text evidence="2">The sequence shown here is derived from an EMBL/GenBank/DDBJ whole genome shotgun (WGS) entry which is preliminary data.</text>
</comment>
<dbReference type="InterPro" id="IPR027973">
    <property type="entry name" value="FSAF1-like"/>
</dbReference>
<name>A0A9J6EFJ1_RHIMP</name>
<dbReference type="EMBL" id="JABSTU010000004">
    <property type="protein sequence ID" value="KAH8033060.1"/>
    <property type="molecule type" value="Genomic_DNA"/>
</dbReference>
<dbReference type="InterPro" id="IPR052852">
    <property type="entry name" value="SSU_Processome_Comp"/>
</dbReference>
<accession>A0A9J6EFJ1</accession>
<feature type="compositionally biased region" description="Polar residues" evidence="1">
    <location>
        <begin position="297"/>
        <end position="312"/>
    </location>
</feature>
<dbReference type="Proteomes" id="UP000821866">
    <property type="component" value="Chromosome 2"/>
</dbReference>
<dbReference type="AlphaFoldDB" id="A0A9J6EFJ1"/>
<evidence type="ECO:0000313" key="3">
    <source>
        <dbReference type="Proteomes" id="UP000821866"/>
    </source>
</evidence>
<feature type="region of interest" description="Disordered" evidence="1">
    <location>
        <begin position="46"/>
        <end position="70"/>
    </location>
</feature>
<organism evidence="2 3">
    <name type="scientific">Rhipicephalus microplus</name>
    <name type="common">Cattle tick</name>
    <name type="synonym">Boophilus microplus</name>
    <dbReference type="NCBI Taxonomy" id="6941"/>
    <lineage>
        <taxon>Eukaryota</taxon>
        <taxon>Metazoa</taxon>
        <taxon>Ecdysozoa</taxon>
        <taxon>Arthropoda</taxon>
        <taxon>Chelicerata</taxon>
        <taxon>Arachnida</taxon>
        <taxon>Acari</taxon>
        <taxon>Parasitiformes</taxon>
        <taxon>Ixodida</taxon>
        <taxon>Ixodoidea</taxon>
        <taxon>Ixodidae</taxon>
        <taxon>Rhipicephalinae</taxon>
        <taxon>Rhipicephalus</taxon>
        <taxon>Boophilus</taxon>
    </lineage>
</organism>
<dbReference type="PANTHER" id="PTHR28366:SF1">
    <property type="entry name" value="CHROMOSOME 1 OPEN READING FRAME 131"/>
    <property type="match status" value="1"/>
</dbReference>
<dbReference type="PANTHER" id="PTHR28366">
    <property type="entry name" value="CHROMOSOME 1 OPEN READING FRAME 131"/>
    <property type="match status" value="1"/>
</dbReference>
<reference evidence="2" key="2">
    <citation type="submission" date="2021-09" db="EMBL/GenBank/DDBJ databases">
        <authorList>
            <person name="Jia N."/>
            <person name="Wang J."/>
            <person name="Shi W."/>
            <person name="Du L."/>
            <person name="Sun Y."/>
            <person name="Zhan W."/>
            <person name="Jiang J."/>
            <person name="Wang Q."/>
            <person name="Zhang B."/>
            <person name="Ji P."/>
            <person name="Sakyi L.B."/>
            <person name="Cui X."/>
            <person name="Yuan T."/>
            <person name="Jiang B."/>
            <person name="Yang W."/>
            <person name="Lam T.T.-Y."/>
            <person name="Chang Q."/>
            <person name="Ding S."/>
            <person name="Wang X."/>
            <person name="Zhu J."/>
            <person name="Ruan X."/>
            <person name="Zhao L."/>
            <person name="Wei J."/>
            <person name="Que T."/>
            <person name="Du C."/>
            <person name="Cheng J."/>
            <person name="Dai P."/>
            <person name="Han X."/>
            <person name="Huang E."/>
            <person name="Gao Y."/>
            <person name="Liu J."/>
            <person name="Shao H."/>
            <person name="Ye R."/>
            <person name="Li L."/>
            <person name="Wei W."/>
            <person name="Wang X."/>
            <person name="Wang C."/>
            <person name="Huo Q."/>
            <person name="Li W."/>
            <person name="Guo W."/>
            <person name="Chen H."/>
            <person name="Chen S."/>
            <person name="Zhou L."/>
            <person name="Zhou L."/>
            <person name="Ni X."/>
            <person name="Tian J."/>
            <person name="Zhou Y."/>
            <person name="Sheng Y."/>
            <person name="Liu T."/>
            <person name="Pan Y."/>
            <person name="Xia L."/>
            <person name="Li J."/>
            <person name="Zhao F."/>
            <person name="Cao W."/>
        </authorList>
    </citation>
    <scope>NUCLEOTIDE SEQUENCE</scope>
    <source>
        <strain evidence="2">Rmic-2018</strain>
        <tissue evidence="2">Larvae</tissue>
    </source>
</reference>
<gene>
    <name evidence="2" type="ORF">HPB51_006022</name>
</gene>